<dbReference type="PROSITE" id="PS50928">
    <property type="entry name" value="ABC_TM1"/>
    <property type="match status" value="1"/>
</dbReference>
<dbReference type="GO" id="GO:0015031">
    <property type="term" value="P:protein transport"/>
    <property type="evidence" value="ECO:0007669"/>
    <property type="project" value="UniProtKB-KW"/>
</dbReference>
<evidence type="ECO:0000256" key="8">
    <source>
        <dbReference type="ARBA" id="ARBA00023136"/>
    </source>
</evidence>
<dbReference type="InterPro" id="IPR035906">
    <property type="entry name" value="MetI-like_sf"/>
</dbReference>
<accession>A0A380WHU6</accession>
<dbReference type="Gene3D" id="1.10.3720.10">
    <property type="entry name" value="MetI-like"/>
    <property type="match status" value="1"/>
</dbReference>
<comment type="similarity">
    <text evidence="9">Belongs to the binding-protein-dependent transport system permease family.</text>
</comment>
<evidence type="ECO:0000256" key="9">
    <source>
        <dbReference type="RuleBase" id="RU363032"/>
    </source>
</evidence>
<evidence type="ECO:0000256" key="7">
    <source>
        <dbReference type="ARBA" id="ARBA00022989"/>
    </source>
</evidence>
<evidence type="ECO:0000256" key="5">
    <source>
        <dbReference type="ARBA" id="ARBA00022856"/>
    </source>
</evidence>
<evidence type="ECO:0000256" key="1">
    <source>
        <dbReference type="ARBA" id="ARBA00004651"/>
    </source>
</evidence>
<dbReference type="GO" id="GO:0015833">
    <property type="term" value="P:peptide transport"/>
    <property type="evidence" value="ECO:0007669"/>
    <property type="project" value="UniProtKB-KW"/>
</dbReference>
<dbReference type="InterPro" id="IPR050366">
    <property type="entry name" value="BP-dependent_transpt_permease"/>
</dbReference>
<protein>
    <submittedName>
        <fullName evidence="11">Probable D,D-dipeptide transport system permease protein ddpC</fullName>
    </submittedName>
</protein>
<feature type="domain" description="ABC transmembrane type-1" evidence="10">
    <location>
        <begin position="102"/>
        <end position="291"/>
    </location>
</feature>
<reference evidence="11 12" key="1">
    <citation type="submission" date="2018-06" db="EMBL/GenBank/DDBJ databases">
        <authorList>
            <consortium name="Pathogen Informatics"/>
            <person name="Doyle S."/>
        </authorList>
    </citation>
    <scope>NUCLEOTIDE SEQUENCE [LARGE SCALE GENOMIC DNA]</scope>
    <source>
        <strain evidence="11 12">NCTC10684</strain>
    </source>
</reference>
<sequence length="311" mass="33287">MRSSIHASGTAEMARPAQAAPSAFSDIVSSLARDKVALVSAAFLVVVMVCVTIGPTLLADQTRAMNLMQRNAAPFSLDRPWLYILGADALGRSVLARIIVASQNTMLIAGTAVLTSLVIGGALGLVAGFKGGAIGAILLRLADAIMSFPSLLLAVIVLFVFEPGVANVILVLAISRVPIFLRTVRAEVLELKERLFVTSARAMGASTPRILFRHVAPMVLPTVINLAALEMAFVMLVESGLSFLGIGIQPPEITWGLMVSDGRNYIGSAWWVAFWPGMAIMLVTMSLNLFSNWLRVATDPVERWRLQTSAE</sequence>
<keyword evidence="8 9" id="KW-0472">Membrane</keyword>
<keyword evidence="6" id="KW-0653">Protein transport</keyword>
<dbReference type="RefSeq" id="WP_425358712.1">
    <property type="nucleotide sequence ID" value="NZ_SLZO01000004.1"/>
</dbReference>
<dbReference type="InterPro" id="IPR000515">
    <property type="entry name" value="MetI-like"/>
</dbReference>
<evidence type="ECO:0000256" key="2">
    <source>
        <dbReference type="ARBA" id="ARBA00022448"/>
    </source>
</evidence>
<feature type="transmembrane region" description="Helical" evidence="9">
    <location>
        <begin position="268"/>
        <end position="290"/>
    </location>
</feature>
<dbReference type="PANTHER" id="PTHR43386">
    <property type="entry name" value="OLIGOPEPTIDE TRANSPORT SYSTEM PERMEASE PROTEIN APPC"/>
    <property type="match status" value="1"/>
</dbReference>
<dbReference type="PANTHER" id="PTHR43386:SF1">
    <property type="entry name" value="D,D-DIPEPTIDE TRANSPORT SYSTEM PERMEASE PROTEIN DDPC-RELATED"/>
    <property type="match status" value="1"/>
</dbReference>
<keyword evidence="2 9" id="KW-0813">Transport</keyword>
<dbReference type="Proteomes" id="UP000254701">
    <property type="component" value="Unassembled WGS sequence"/>
</dbReference>
<evidence type="ECO:0000313" key="12">
    <source>
        <dbReference type="Proteomes" id="UP000254701"/>
    </source>
</evidence>
<dbReference type="AlphaFoldDB" id="A0A380WHU6"/>
<dbReference type="GO" id="GO:0055085">
    <property type="term" value="P:transmembrane transport"/>
    <property type="evidence" value="ECO:0007669"/>
    <property type="project" value="InterPro"/>
</dbReference>
<dbReference type="CDD" id="cd06261">
    <property type="entry name" value="TM_PBP2"/>
    <property type="match status" value="1"/>
</dbReference>
<evidence type="ECO:0000259" key="10">
    <source>
        <dbReference type="PROSITE" id="PS50928"/>
    </source>
</evidence>
<feature type="transmembrane region" description="Helical" evidence="9">
    <location>
        <begin position="35"/>
        <end position="59"/>
    </location>
</feature>
<keyword evidence="3" id="KW-1003">Cell membrane</keyword>
<feature type="transmembrane region" description="Helical" evidence="9">
    <location>
        <begin position="223"/>
        <end position="248"/>
    </location>
</feature>
<name>A0A380WHU6_AMIAI</name>
<feature type="transmembrane region" description="Helical" evidence="9">
    <location>
        <begin position="106"/>
        <end position="129"/>
    </location>
</feature>
<keyword evidence="7 9" id="KW-1133">Transmembrane helix</keyword>
<comment type="subcellular location">
    <subcellularLocation>
        <location evidence="1 9">Cell membrane</location>
        <topology evidence="1 9">Multi-pass membrane protein</topology>
    </subcellularLocation>
</comment>
<dbReference type="Pfam" id="PF00528">
    <property type="entry name" value="BPD_transp_1"/>
    <property type="match status" value="1"/>
</dbReference>
<evidence type="ECO:0000256" key="4">
    <source>
        <dbReference type="ARBA" id="ARBA00022692"/>
    </source>
</evidence>
<evidence type="ECO:0000313" key="11">
    <source>
        <dbReference type="EMBL" id="SUU87806.1"/>
    </source>
</evidence>
<proteinExistence type="inferred from homology"/>
<gene>
    <name evidence="11" type="primary">ddpC_5</name>
    <name evidence="11" type="ORF">NCTC10684_01008</name>
</gene>
<dbReference type="GO" id="GO:0005886">
    <property type="term" value="C:plasma membrane"/>
    <property type="evidence" value="ECO:0007669"/>
    <property type="project" value="UniProtKB-SubCell"/>
</dbReference>
<dbReference type="EMBL" id="UFSM01000001">
    <property type="protein sequence ID" value="SUU87806.1"/>
    <property type="molecule type" value="Genomic_DNA"/>
</dbReference>
<keyword evidence="5" id="KW-0571">Peptide transport</keyword>
<evidence type="ECO:0000256" key="3">
    <source>
        <dbReference type="ARBA" id="ARBA00022475"/>
    </source>
</evidence>
<keyword evidence="4 9" id="KW-0812">Transmembrane</keyword>
<organism evidence="11 12">
    <name type="scientific">Aminobacter aminovorans</name>
    <name type="common">Chelatobacter heintzii</name>
    <dbReference type="NCBI Taxonomy" id="83263"/>
    <lineage>
        <taxon>Bacteria</taxon>
        <taxon>Pseudomonadati</taxon>
        <taxon>Pseudomonadota</taxon>
        <taxon>Alphaproteobacteria</taxon>
        <taxon>Hyphomicrobiales</taxon>
        <taxon>Phyllobacteriaceae</taxon>
        <taxon>Aminobacter</taxon>
    </lineage>
</organism>
<dbReference type="SUPFAM" id="SSF161098">
    <property type="entry name" value="MetI-like"/>
    <property type="match status" value="1"/>
</dbReference>
<evidence type="ECO:0000256" key="6">
    <source>
        <dbReference type="ARBA" id="ARBA00022927"/>
    </source>
</evidence>